<dbReference type="OrthoDB" id="3424092at2"/>
<dbReference type="InterPro" id="IPR050963">
    <property type="entry name" value="Sirohydro_Cobaltochel/CbiX"/>
</dbReference>
<evidence type="ECO:0000313" key="3">
    <source>
        <dbReference type="EMBL" id="ASU85363.1"/>
    </source>
</evidence>
<dbReference type="KEGG" id="ngv:CDO52_23485"/>
<dbReference type="Pfam" id="PF01903">
    <property type="entry name" value="CbiX"/>
    <property type="match status" value="1"/>
</dbReference>
<organism evidence="3 4">
    <name type="scientific">Nocardiopsis gilva YIM 90087</name>
    <dbReference type="NCBI Taxonomy" id="1235441"/>
    <lineage>
        <taxon>Bacteria</taxon>
        <taxon>Bacillati</taxon>
        <taxon>Actinomycetota</taxon>
        <taxon>Actinomycetes</taxon>
        <taxon>Streptosporangiales</taxon>
        <taxon>Nocardiopsidaceae</taxon>
        <taxon>Nocardiopsis</taxon>
    </lineage>
</organism>
<dbReference type="PANTHER" id="PTHR33542:SF5">
    <property type="entry name" value="FERROCHELATASE CHE1"/>
    <property type="match status" value="1"/>
</dbReference>
<accession>A0A223SBC9</accession>
<evidence type="ECO:0000256" key="1">
    <source>
        <dbReference type="ARBA" id="ARBA00022723"/>
    </source>
</evidence>
<keyword evidence="1" id="KW-0479">Metal-binding</keyword>
<gene>
    <name evidence="3" type="ORF">CDO52_23485</name>
</gene>
<evidence type="ECO:0000313" key="4">
    <source>
        <dbReference type="Proteomes" id="UP000215005"/>
    </source>
</evidence>
<dbReference type="GO" id="GO:0046872">
    <property type="term" value="F:metal ion binding"/>
    <property type="evidence" value="ECO:0007669"/>
    <property type="project" value="UniProtKB-KW"/>
</dbReference>
<evidence type="ECO:0000256" key="2">
    <source>
        <dbReference type="ARBA" id="ARBA00023239"/>
    </source>
</evidence>
<keyword evidence="2" id="KW-0456">Lyase</keyword>
<dbReference type="PANTHER" id="PTHR33542">
    <property type="entry name" value="SIROHYDROCHLORIN FERROCHELATASE, CHLOROPLASTIC"/>
    <property type="match status" value="1"/>
</dbReference>
<dbReference type="Gene3D" id="3.40.50.1400">
    <property type="match status" value="2"/>
</dbReference>
<reference evidence="3 4" key="1">
    <citation type="submission" date="2017-08" db="EMBL/GenBank/DDBJ databases">
        <title>The complete genome sequence of Nocardiopsis gilva YIM 90087.</title>
        <authorList>
            <person name="Yin M."/>
            <person name="Tang S."/>
        </authorList>
    </citation>
    <scope>NUCLEOTIDE SEQUENCE [LARGE SCALE GENOMIC DNA]</scope>
    <source>
        <strain evidence="3 4">YIM 90087</strain>
    </source>
</reference>
<name>A0A223SBC9_9ACTN</name>
<dbReference type="EMBL" id="CP022753">
    <property type="protein sequence ID" value="ASU85363.1"/>
    <property type="molecule type" value="Genomic_DNA"/>
</dbReference>
<protein>
    <submittedName>
        <fullName evidence="3">Cobalamin biosynthesis protein CbiX</fullName>
    </submittedName>
</protein>
<dbReference type="SUPFAM" id="SSF53800">
    <property type="entry name" value="Chelatase"/>
    <property type="match status" value="1"/>
</dbReference>
<keyword evidence="4" id="KW-1185">Reference proteome</keyword>
<dbReference type="Proteomes" id="UP000215005">
    <property type="component" value="Chromosome"/>
</dbReference>
<dbReference type="InterPro" id="IPR002762">
    <property type="entry name" value="CbiX-like"/>
</dbReference>
<proteinExistence type="predicted"/>
<dbReference type="GO" id="GO:0016829">
    <property type="term" value="F:lyase activity"/>
    <property type="evidence" value="ECO:0007669"/>
    <property type="project" value="UniProtKB-KW"/>
</dbReference>
<dbReference type="RefSeq" id="WP_094932708.1">
    <property type="nucleotide sequence ID" value="NZ_CP022753.1"/>
</dbReference>
<sequence>MVPTMVLVADDSRDTHRRDALCDLAEAVADRGEAPVVPAFGSGPEVNEAVRAVDGPIVVVPAFLAGGDHASAEMFAELATLNLADRVDACPTAPLGAVPSIVADLAGRLTEAGWTRRDGVVLAADGGSAQEERHEVADVARMLSRRLGAPVQVGYTNGWAPSVPDAVERLRRNGHGRVSIATWRLVEGADYDRLRSLDGVSLTAPLWPSSLVVDTLLAQHRAAKARLAA</sequence>
<dbReference type="AlphaFoldDB" id="A0A223SBC9"/>